<dbReference type="HOGENOM" id="CLU_095433_0_0_1"/>
<reference evidence="2" key="3">
    <citation type="submission" date="2012-09" db="EMBL/GenBank/DDBJ databases">
        <authorList>
            <consortium name="VectorBase"/>
        </authorList>
    </citation>
    <scope>NUCLEOTIDE SEQUENCE</scope>
    <source>
        <strain evidence="2">Liverpool</strain>
    </source>
</reference>
<reference evidence="2" key="1">
    <citation type="submission" date="2005-10" db="EMBL/GenBank/DDBJ databases">
        <authorList>
            <person name="Loftus B.J."/>
            <person name="Nene V.M."/>
            <person name="Hannick L.I."/>
            <person name="Bidwell S."/>
            <person name="Haas B."/>
            <person name="Amedeo P."/>
            <person name="Orvis J."/>
            <person name="Wortman J.R."/>
            <person name="White O.R."/>
            <person name="Salzberg S."/>
            <person name="Shumway M."/>
            <person name="Koo H."/>
            <person name="Zhao Y."/>
            <person name="Holmes M."/>
            <person name="Miller J."/>
            <person name="Schatz M."/>
            <person name="Pop M."/>
            <person name="Pai G."/>
            <person name="Utterback T."/>
            <person name="Rogers Y.-H."/>
            <person name="Kravitz S."/>
            <person name="Fraser C.M."/>
        </authorList>
    </citation>
    <scope>NUCLEOTIDE SEQUENCE</scope>
    <source>
        <strain evidence="2">Liverpool</strain>
    </source>
</reference>
<dbReference type="PhylomeDB" id="Q17JA1"/>
<dbReference type="KEGG" id="aag:5573564"/>
<sequence>MGSEIIFILAVTAMFGIVQAAPPDGTTIALLNYREKCINVSGSDEGFYQLFGSIKYAQACLLDHMEEAYQQGVPEIDEYYETKKDFFANFRPKLNAAVDCFNDVFEGAAKCSTEAYDKLVPILKNVMYGLVELICQNGGELFYDIQTPEFRTCFKLIKKNAFQCRTSEAIRTITYSAFSLEQCREVTDSRNCFKGICNVSAVHDLIDNVYDTLLDATKCQKEIY</sequence>
<dbReference type="AlphaFoldDB" id="Q17JA1"/>
<dbReference type="PANTHER" id="PTHR20997:SF2">
    <property type="entry name" value="EG:BACR42I17.2 PROTEIN-RELATED"/>
    <property type="match status" value="1"/>
</dbReference>
<reference evidence="2" key="2">
    <citation type="journal article" date="2007" name="Science">
        <title>Genome sequence of Aedes aegypti, a major arbovirus vector.</title>
        <authorList>
            <person name="Nene V."/>
            <person name="Wortman J.R."/>
            <person name="Lawson D."/>
            <person name="Haas B."/>
            <person name="Kodira C."/>
            <person name="Tu Z.J."/>
            <person name="Loftus B."/>
            <person name="Xi Z."/>
            <person name="Megy K."/>
            <person name="Grabherr M."/>
            <person name="Ren Q."/>
            <person name="Zdobnov E.M."/>
            <person name="Lobo N.F."/>
            <person name="Campbell K.S."/>
            <person name="Brown S.E."/>
            <person name="Bonaldo M.F."/>
            <person name="Zhu J."/>
            <person name="Sinkins S.P."/>
            <person name="Hogenkamp D.G."/>
            <person name="Amedeo P."/>
            <person name="Arensburger P."/>
            <person name="Atkinson P.W."/>
            <person name="Bidwell S."/>
            <person name="Biedler J."/>
            <person name="Birney E."/>
            <person name="Bruggner R.V."/>
            <person name="Costas J."/>
            <person name="Coy M.R."/>
            <person name="Crabtree J."/>
            <person name="Crawford M."/>
            <person name="Debruyn B."/>
            <person name="Decaprio D."/>
            <person name="Eiglmeier K."/>
            <person name="Eisenstadt E."/>
            <person name="El-Dorry H."/>
            <person name="Gelbart W.M."/>
            <person name="Gomes S.L."/>
            <person name="Hammond M."/>
            <person name="Hannick L.I."/>
            <person name="Hogan J.R."/>
            <person name="Holmes M.H."/>
            <person name="Jaffe D."/>
            <person name="Johnston J.S."/>
            <person name="Kennedy R.C."/>
            <person name="Koo H."/>
            <person name="Kravitz S."/>
            <person name="Kriventseva E.V."/>
            <person name="Kulp D."/>
            <person name="Labutti K."/>
            <person name="Lee E."/>
            <person name="Li S."/>
            <person name="Lovin D.D."/>
            <person name="Mao C."/>
            <person name="Mauceli E."/>
            <person name="Menck C.F."/>
            <person name="Miller J.R."/>
            <person name="Montgomery P."/>
            <person name="Mori A."/>
            <person name="Nascimento A.L."/>
            <person name="Naveira H.F."/>
            <person name="Nusbaum C."/>
            <person name="O'leary S."/>
            <person name="Orvis J."/>
            <person name="Pertea M."/>
            <person name="Quesneville H."/>
            <person name="Reidenbach K.R."/>
            <person name="Rogers Y.H."/>
            <person name="Roth C.W."/>
            <person name="Schneider J.R."/>
            <person name="Schatz M."/>
            <person name="Shumway M."/>
            <person name="Stanke M."/>
            <person name="Stinson E.O."/>
            <person name="Tubio J.M."/>
            <person name="Vanzee J.P."/>
            <person name="Verjovski-Almeida S."/>
            <person name="Werner D."/>
            <person name="White O."/>
            <person name="Wyder S."/>
            <person name="Zeng Q."/>
            <person name="Zhao Q."/>
            <person name="Zhao Y."/>
            <person name="Hill C.A."/>
            <person name="Raikhel A.S."/>
            <person name="Soares M.B."/>
            <person name="Knudson D.L."/>
            <person name="Lee N.H."/>
            <person name="Galagan J."/>
            <person name="Salzberg S.L."/>
            <person name="Paulsen I.T."/>
            <person name="Dimopoulos G."/>
            <person name="Collins F.H."/>
            <person name="Birren B."/>
            <person name="Fraser-Liggett C.M."/>
            <person name="Severson D.W."/>
        </authorList>
    </citation>
    <scope>NUCLEOTIDE SEQUENCE [LARGE SCALE GENOMIC DNA]</scope>
    <source>
        <strain evidence="2">Liverpool</strain>
    </source>
</reference>
<dbReference type="PaxDb" id="7159-AAEL002109-PA"/>
<keyword evidence="1" id="KW-0732">Signal</keyword>
<dbReference type="STRING" id="7159.Q17JA1"/>
<proteinExistence type="predicted"/>
<dbReference type="Proteomes" id="UP000682892">
    <property type="component" value="Unassembled WGS sequence"/>
</dbReference>
<evidence type="ECO:0000256" key="1">
    <source>
        <dbReference type="SAM" id="SignalP"/>
    </source>
</evidence>
<organism evidence="2 3">
    <name type="scientific">Aedes aegypti</name>
    <name type="common">Yellowfever mosquito</name>
    <name type="synonym">Culex aegypti</name>
    <dbReference type="NCBI Taxonomy" id="7159"/>
    <lineage>
        <taxon>Eukaryota</taxon>
        <taxon>Metazoa</taxon>
        <taxon>Ecdysozoa</taxon>
        <taxon>Arthropoda</taxon>
        <taxon>Hexapoda</taxon>
        <taxon>Insecta</taxon>
        <taxon>Pterygota</taxon>
        <taxon>Neoptera</taxon>
        <taxon>Endopterygota</taxon>
        <taxon>Diptera</taxon>
        <taxon>Nematocera</taxon>
        <taxon>Culicoidea</taxon>
        <taxon>Culicidae</taxon>
        <taxon>Culicinae</taxon>
        <taxon>Aedini</taxon>
        <taxon>Aedes</taxon>
        <taxon>Stegomyia</taxon>
    </lineage>
</organism>
<dbReference type="Pfam" id="PF07165">
    <property type="entry name" value="DUF1397"/>
    <property type="match status" value="1"/>
</dbReference>
<name>Q17JA1_AEDAE</name>
<feature type="chain" id="PRO_5030175501" evidence="1">
    <location>
        <begin position="21"/>
        <end position="224"/>
    </location>
</feature>
<dbReference type="EMBL" id="CH477234">
    <property type="protein sequence ID" value="EAT46705.1"/>
    <property type="molecule type" value="Genomic_DNA"/>
</dbReference>
<dbReference type="PANTHER" id="PTHR20997">
    <property type="entry name" value="EG:BACR42I17.2 PROTEIN-RELATED"/>
    <property type="match status" value="1"/>
</dbReference>
<evidence type="ECO:0000313" key="2">
    <source>
        <dbReference type="EMBL" id="EAT46705.1"/>
    </source>
</evidence>
<feature type="signal peptide" evidence="1">
    <location>
        <begin position="1"/>
        <end position="20"/>
    </location>
</feature>
<accession>Q17JA1</accession>
<protein>
    <submittedName>
        <fullName evidence="2">AAEL002109-PA</fullName>
    </submittedName>
</protein>
<dbReference type="VEuPathDB" id="VectorBase:AAEL002109"/>
<gene>
    <name evidence="2" type="ORF">AaeL_AAEL002109</name>
</gene>
<evidence type="ECO:0000313" key="3">
    <source>
        <dbReference type="Proteomes" id="UP000682892"/>
    </source>
</evidence>
<dbReference type="OMA" id="ELICQNG"/>
<dbReference type="InterPro" id="IPR009832">
    <property type="entry name" value="DUF1397"/>
</dbReference>
<dbReference type="OrthoDB" id="7758508at2759"/>